<name>A0AAV4M7T9_CAEEX</name>
<sequence>MYANFTHKLEQTRQQIADIGTSVIEDTQFNNCHQLTQCTINEQLSFYGSCLADSEKEKREHKTPAHLLNNGQSGNCKLRLSTRVELSGAGSCHMKRMNNIRQVRRKRLTRV</sequence>
<keyword evidence="2" id="KW-1185">Reference proteome</keyword>
<comment type="caution">
    <text evidence="1">The sequence shown here is derived from an EMBL/GenBank/DDBJ whole genome shotgun (WGS) entry which is preliminary data.</text>
</comment>
<organism evidence="1 2">
    <name type="scientific">Caerostris extrusa</name>
    <name type="common">Bark spider</name>
    <name type="synonym">Caerostris bankana</name>
    <dbReference type="NCBI Taxonomy" id="172846"/>
    <lineage>
        <taxon>Eukaryota</taxon>
        <taxon>Metazoa</taxon>
        <taxon>Ecdysozoa</taxon>
        <taxon>Arthropoda</taxon>
        <taxon>Chelicerata</taxon>
        <taxon>Arachnida</taxon>
        <taxon>Araneae</taxon>
        <taxon>Araneomorphae</taxon>
        <taxon>Entelegynae</taxon>
        <taxon>Araneoidea</taxon>
        <taxon>Araneidae</taxon>
        <taxon>Caerostris</taxon>
    </lineage>
</organism>
<accession>A0AAV4M7T9</accession>
<proteinExistence type="predicted"/>
<evidence type="ECO:0000313" key="2">
    <source>
        <dbReference type="Proteomes" id="UP001054945"/>
    </source>
</evidence>
<protein>
    <submittedName>
        <fullName evidence="1">Uncharacterized protein</fullName>
    </submittedName>
</protein>
<reference evidence="1 2" key="1">
    <citation type="submission" date="2021-06" db="EMBL/GenBank/DDBJ databases">
        <title>Caerostris extrusa draft genome.</title>
        <authorList>
            <person name="Kono N."/>
            <person name="Arakawa K."/>
        </authorList>
    </citation>
    <scope>NUCLEOTIDE SEQUENCE [LARGE SCALE GENOMIC DNA]</scope>
</reference>
<dbReference type="EMBL" id="BPLR01019492">
    <property type="protein sequence ID" value="GIX68473.1"/>
    <property type="molecule type" value="Genomic_DNA"/>
</dbReference>
<evidence type="ECO:0000313" key="1">
    <source>
        <dbReference type="EMBL" id="GIX68473.1"/>
    </source>
</evidence>
<dbReference type="AlphaFoldDB" id="A0AAV4M7T9"/>
<dbReference type="Proteomes" id="UP001054945">
    <property type="component" value="Unassembled WGS sequence"/>
</dbReference>
<gene>
    <name evidence="1" type="ORF">CEXT_100511</name>
</gene>